<feature type="region of interest" description="Disordered" evidence="1">
    <location>
        <begin position="1"/>
        <end position="23"/>
    </location>
</feature>
<reference evidence="2 3" key="1">
    <citation type="submission" date="2019-07" db="EMBL/GenBank/DDBJ databases">
        <authorList>
            <person name="Cremers G."/>
        </authorList>
    </citation>
    <scope>NUCLEOTIDE SEQUENCE [LARGE SCALE GENOMIC DNA]</scope>
</reference>
<name>A0A564ZJ48_9BACT</name>
<sequence length="23" mass="2538">MATRVPPSKQMEQALYTDLLTSG</sequence>
<dbReference type="AlphaFoldDB" id="A0A564ZJ48"/>
<dbReference type="EMBL" id="CABIKM010000020">
    <property type="protein sequence ID" value="VUZ84907.1"/>
    <property type="molecule type" value="Genomic_DNA"/>
</dbReference>
<proteinExistence type="predicted"/>
<organism evidence="2 3">
    <name type="scientific">Candidatus Methylomirabilis lanthanidiphila</name>
    <dbReference type="NCBI Taxonomy" id="2211376"/>
    <lineage>
        <taxon>Bacteria</taxon>
        <taxon>Candidatus Methylomirabilota</taxon>
        <taxon>Candidatus Methylomirabilia</taxon>
        <taxon>Candidatus Methylomirabilales</taxon>
        <taxon>Candidatus Methylomirabilaceae</taxon>
        <taxon>Candidatus Methylomirabilis</taxon>
    </lineage>
</organism>
<protein>
    <submittedName>
        <fullName evidence="2">Uncharacterized protein</fullName>
    </submittedName>
</protein>
<gene>
    <name evidence="2" type="ORF">MELA_01282</name>
</gene>
<dbReference type="Proteomes" id="UP000334340">
    <property type="component" value="Unassembled WGS sequence"/>
</dbReference>
<feature type="non-terminal residue" evidence="2">
    <location>
        <position position="23"/>
    </location>
</feature>
<accession>A0A564ZJ48</accession>
<evidence type="ECO:0000313" key="3">
    <source>
        <dbReference type="Proteomes" id="UP000334340"/>
    </source>
</evidence>
<evidence type="ECO:0000256" key="1">
    <source>
        <dbReference type="SAM" id="MobiDB-lite"/>
    </source>
</evidence>
<evidence type="ECO:0000313" key="2">
    <source>
        <dbReference type="EMBL" id="VUZ84907.1"/>
    </source>
</evidence>
<keyword evidence="3" id="KW-1185">Reference proteome</keyword>